<name>A0ABS5LY05_9BURK</name>
<organism evidence="2 3">
    <name type="scientific">Comamonas brasiliensis</name>
    <dbReference type="NCBI Taxonomy" id="1812482"/>
    <lineage>
        <taxon>Bacteria</taxon>
        <taxon>Pseudomonadati</taxon>
        <taxon>Pseudomonadota</taxon>
        <taxon>Betaproteobacteria</taxon>
        <taxon>Burkholderiales</taxon>
        <taxon>Comamonadaceae</taxon>
        <taxon>Comamonas</taxon>
    </lineage>
</organism>
<accession>A0ABS5LY05</accession>
<dbReference type="Gene3D" id="3.30.950.30">
    <property type="entry name" value="Schlafen, AAA domain"/>
    <property type="match status" value="1"/>
</dbReference>
<comment type="caution">
    <text evidence="2">The sequence shown here is derived from an EMBL/GenBank/DDBJ whole genome shotgun (WGS) entry which is preliminary data.</text>
</comment>
<evidence type="ECO:0000259" key="1">
    <source>
        <dbReference type="Pfam" id="PF04326"/>
    </source>
</evidence>
<evidence type="ECO:0000313" key="3">
    <source>
        <dbReference type="Proteomes" id="UP001647436"/>
    </source>
</evidence>
<dbReference type="Proteomes" id="UP001647436">
    <property type="component" value="Unassembled WGS sequence"/>
</dbReference>
<proteinExistence type="predicted"/>
<dbReference type="InterPro" id="IPR007421">
    <property type="entry name" value="Schlafen_AlbA_2_dom"/>
</dbReference>
<sequence>MNFESGDVPSRAHELFHRLETQGATYVKALVEEKKSEELFLDFKRIATDSSANALNPSDRDNFKKALSGFANSEGGVILWGAETVKIEGVESLKFPDGYADTARFVSLLEDAISGCTVPPVPGVRSIKIPLTDDDSKGLVATLVPASHYAPHQTTDDSRAYFMRAGSSFARVPHGILAGMFGRRPAPKILLNQIVKSCYVGLEDGRNIPHLKFELELCNSSNVVARDAFLSWSFNKAGSRMADLRVTFAKPGLPWHLERSSPRSGSLIVQDGYKLAPYSKYPVLTFDLSNFGLANEAIDIDFHFGCDGAVPGHCRLFIDRDDLKSAVEDLGKLPLGYGDGFNYLKLGNRILGLPSFW</sequence>
<feature type="domain" description="Schlafen AlbA-2" evidence="1">
    <location>
        <begin position="37"/>
        <end position="168"/>
    </location>
</feature>
<dbReference type="RefSeq" id="WP_211458856.1">
    <property type="nucleotide sequence ID" value="NZ_JAANES010000006.1"/>
</dbReference>
<gene>
    <name evidence="2" type="ORF">DJFAAGMI_04165</name>
</gene>
<dbReference type="InterPro" id="IPR038461">
    <property type="entry name" value="Schlafen_AlbA_2_dom_sf"/>
</dbReference>
<reference evidence="2 3" key="1">
    <citation type="submission" date="2020-03" db="EMBL/GenBank/DDBJ databases">
        <title>The role of nitrogen metabolism on polyethylene biodegradation.</title>
        <authorList>
            <person name="Peixoto J."/>
            <person name="Vizzotto C.S."/>
            <person name="Ramos A."/>
            <person name="Alves G."/>
            <person name="Steindorff A."/>
            <person name="Kruger R."/>
        </authorList>
    </citation>
    <scope>NUCLEOTIDE SEQUENCE [LARGE SCALE GENOMIC DNA]</scope>
    <source>
        <strain evidence="2 3">PE63</strain>
    </source>
</reference>
<protein>
    <recommendedName>
        <fullName evidence="1">Schlafen AlbA-2 domain-containing protein</fullName>
    </recommendedName>
</protein>
<dbReference type="Pfam" id="PF04326">
    <property type="entry name" value="SLFN_AlbA_2"/>
    <property type="match status" value="1"/>
</dbReference>
<keyword evidence="3" id="KW-1185">Reference proteome</keyword>
<evidence type="ECO:0000313" key="2">
    <source>
        <dbReference type="EMBL" id="MBS3021393.1"/>
    </source>
</evidence>
<dbReference type="EMBL" id="JAANES010000006">
    <property type="protein sequence ID" value="MBS3021393.1"/>
    <property type="molecule type" value="Genomic_DNA"/>
</dbReference>